<dbReference type="Proteomes" id="UP000552864">
    <property type="component" value="Unassembled WGS sequence"/>
</dbReference>
<keyword evidence="1" id="KW-0472">Membrane</keyword>
<dbReference type="RefSeq" id="WP_168742305.1">
    <property type="nucleotide sequence ID" value="NZ_JABAHZ010000009.1"/>
</dbReference>
<evidence type="ECO:0000313" key="3">
    <source>
        <dbReference type="Proteomes" id="UP000552864"/>
    </source>
</evidence>
<organism evidence="2 3">
    <name type="scientific">Chitinophaga eiseniae</name>
    <dbReference type="NCBI Taxonomy" id="634771"/>
    <lineage>
        <taxon>Bacteria</taxon>
        <taxon>Pseudomonadati</taxon>
        <taxon>Bacteroidota</taxon>
        <taxon>Chitinophagia</taxon>
        <taxon>Chitinophagales</taxon>
        <taxon>Chitinophagaceae</taxon>
        <taxon>Chitinophaga</taxon>
    </lineage>
</organism>
<dbReference type="EMBL" id="JABAHZ010000009">
    <property type="protein sequence ID" value="NLR82329.1"/>
    <property type="molecule type" value="Genomic_DNA"/>
</dbReference>
<proteinExistence type="predicted"/>
<feature type="transmembrane region" description="Helical" evidence="1">
    <location>
        <begin position="55"/>
        <end position="74"/>
    </location>
</feature>
<keyword evidence="1" id="KW-1133">Transmembrane helix</keyword>
<dbReference type="Pfam" id="PF04120">
    <property type="entry name" value="Iron_permease"/>
    <property type="match status" value="1"/>
</dbReference>
<keyword evidence="1" id="KW-0812">Transmembrane</keyword>
<feature type="transmembrane region" description="Helical" evidence="1">
    <location>
        <begin position="20"/>
        <end position="43"/>
    </location>
</feature>
<name>A0A847SW40_9BACT</name>
<comment type="caution">
    <text evidence="2">The sequence shown here is derived from an EMBL/GenBank/DDBJ whole genome shotgun (WGS) entry which is preliminary data.</text>
</comment>
<accession>A0A847SW40</accession>
<dbReference type="AlphaFoldDB" id="A0A847SW40"/>
<dbReference type="InterPro" id="IPR007251">
    <property type="entry name" value="Iron_permease_Fet4"/>
</dbReference>
<protein>
    <submittedName>
        <fullName evidence="2">Low affinity iron permease family protein</fullName>
    </submittedName>
</protein>
<dbReference type="GO" id="GO:0055085">
    <property type="term" value="P:transmembrane transport"/>
    <property type="evidence" value="ECO:0007669"/>
    <property type="project" value="InterPro"/>
</dbReference>
<keyword evidence="3" id="KW-1185">Reference proteome</keyword>
<sequence>MKNVDINLTKKAGFFERMAAAAVSVTGSASAFVTAVLVIIIWAVTGPIFKFSDTWQLVINTSTTIVTFLMVFLIQKAQNKDSKSIQLKLNELIAANRLASNRLIDVESLTEDELNVLHKYYGKMVEITSSKMNIKESHSIEEAISDALKKHEEILTKRRRKQ</sequence>
<gene>
    <name evidence="2" type="ORF">HGH91_27175</name>
</gene>
<reference evidence="2 3" key="1">
    <citation type="submission" date="2020-04" db="EMBL/GenBank/DDBJ databases">
        <authorList>
            <person name="Yin C."/>
        </authorList>
    </citation>
    <scope>NUCLEOTIDE SEQUENCE [LARGE SCALE GENOMIC DNA]</scope>
    <source>
        <strain evidence="2 3">Ak56</strain>
    </source>
</reference>
<evidence type="ECO:0000256" key="1">
    <source>
        <dbReference type="SAM" id="Phobius"/>
    </source>
</evidence>
<evidence type="ECO:0000313" key="2">
    <source>
        <dbReference type="EMBL" id="NLR82329.1"/>
    </source>
</evidence>